<evidence type="ECO:0000256" key="3">
    <source>
        <dbReference type="ARBA" id="ARBA00022729"/>
    </source>
</evidence>
<proteinExistence type="inferred from homology"/>
<name>A0A9X9A2K4_BACCE</name>
<dbReference type="PANTHER" id="PTHR36108:SF13">
    <property type="entry name" value="COLOSSIN-B-RELATED"/>
    <property type="match status" value="1"/>
</dbReference>
<comment type="similarity">
    <text evidence="1">Belongs to the serine-aspartate repeat-containing protein (SDr) family.</text>
</comment>
<evidence type="ECO:0000313" key="6">
    <source>
        <dbReference type="Proteomes" id="UP000308444"/>
    </source>
</evidence>
<dbReference type="InterPro" id="IPR041033">
    <property type="entry name" value="SpaA_PFL_dom_1"/>
</dbReference>
<dbReference type="InterPro" id="IPR013783">
    <property type="entry name" value="Ig-like_fold"/>
</dbReference>
<dbReference type="Pfam" id="PF17802">
    <property type="entry name" value="SpaA"/>
    <property type="match status" value="1"/>
</dbReference>
<dbReference type="EMBL" id="SZOH01003738">
    <property type="protein sequence ID" value="TKI89359.1"/>
    <property type="molecule type" value="Genomic_DNA"/>
</dbReference>
<accession>A0A9X9A2K4</accession>
<reference evidence="5 6" key="1">
    <citation type="journal article" date="2019" name="Environ. Microbiol.">
        <title>An active ?-lactamase is a part of an orchestrated cell wall stress resistance network of Bacillus subtilis and related rhizosphere species.</title>
        <authorList>
            <person name="Bucher T."/>
            <person name="Keren-Paz A."/>
            <person name="Hausser J."/>
            <person name="Olender T."/>
            <person name="Cytryn E."/>
            <person name="Kolodkin-Gal I."/>
        </authorList>
    </citation>
    <scope>NUCLEOTIDE SEQUENCE [LARGE SCALE GENOMIC DNA]</scope>
    <source>
        <strain evidence="5 6">I32</strain>
    </source>
</reference>
<evidence type="ECO:0000256" key="2">
    <source>
        <dbReference type="ARBA" id="ARBA00022525"/>
    </source>
</evidence>
<protein>
    <submittedName>
        <fullName evidence="5">TQXA domain-containing protein</fullName>
    </submittedName>
</protein>
<feature type="non-terminal residue" evidence="5">
    <location>
        <position position="1"/>
    </location>
</feature>
<feature type="non-terminal residue" evidence="5">
    <location>
        <position position="98"/>
    </location>
</feature>
<dbReference type="AlphaFoldDB" id="A0A9X9A2K4"/>
<sequence length="98" mass="10363">SLKIKKVGENGEVLAGAVFEVFNANNESVGKITTGADGMAELNNLPIGTYTLKEIKAPTGYVSDDKPQTIEVKTGETGAVQIVNNKVKGNIEIKKLSD</sequence>
<organism evidence="5 6">
    <name type="scientific">Bacillus cereus</name>
    <dbReference type="NCBI Taxonomy" id="1396"/>
    <lineage>
        <taxon>Bacteria</taxon>
        <taxon>Bacillati</taxon>
        <taxon>Bacillota</taxon>
        <taxon>Bacilli</taxon>
        <taxon>Bacillales</taxon>
        <taxon>Bacillaceae</taxon>
        <taxon>Bacillus</taxon>
        <taxon>Bacillus cereus group</taxon>
    </lineage>
</organism>
<evidence type="ECO:0000313" key="5">
    <source>
        <dbReference type="EMBL" id="TKI89359.1"/>
    </source>
</evidence>
<comment type="caution">
    <text evidence="5">The sequence shown here is derived from an EMBL/GenBank/DDBJ whole genome shotgun (WGS) entry which is preliminary data.</text>
</comment>
<evidence type="ECO:0000259" key="4">
    <source>
        <dbReference type="Pfam" id="PF17802"/>
    </source>
</evidence>
<evidence type="ECO:0000256" key="1">
    <source>
        <dbReference type="ARBA" id="ARBA00007257"/>
    </source>
</evidence>
<feature type="domain" description="SpaA-like prealbumin fold" evidence="4">
    <location>
        <begin position="1"/>
        <end position="86"/>
    </location>
</feature>
<dbReference type="PANTHER" id="PTHR36108">
    <property type="entry name" value="COLOSSIN-B-RELATED"/>
    <property type="match status" value="1"/>
</dbReference>
<dbReference type="Gene3D" id="2.60.40.10">
    <property type="entry name" value="Immunoglobulins"/>
    <property type="match status" value="1"/>
</dbReference>
<keyword evidence="2" id="KW-0964">Secreted</keyword>
<gene>
    <name evidence="5" type="ORF">FC695_36165</name>
</gene>
<keyword evidence="3" id="KW-0732">Signal</keyword>
<dbReference type="Proteomes" id="UP000308444">
    <property type="component" value="Unassembled WGS sequence"/>
</dbReference>
<dbReference type="SUPFAM" id="SSF49478">
    <property type="entry name" value="Cna protein B-type domain"/>
    <property type="match status" value="1"/>
</dbReference>